<evidence type="ECO:0000256" key="2">
    <source>
        <dbReference type="ARBA" id="ARBA00004155"/>
    </source>
</evidence>
<feature type="domain" description="Amino acid transporter transmembrane" evidence="17">
    <location>
        <begin position="131"/>
        <end position="551"/>
    </location>
</feature>
<feature type="compositionally biased region" description="Polar residues" evidence="15">
    <location>
        <begin position="28"/>
        <end position="37"/>
    </location>
</feature>
<dbReference type="Proteomes" id="UP001516400">
    <property type="component" value="Unassembled WGS sequence"/>
</dbReference>
<keyword evidence="13" id="KW-0458">Lysosome</keyword>
<evidence type="ECO:0000256" key="11">
    <source>
        <dbReference type="ARBA" id="ARBA00023157"/>
    </source>
</evidence>
<reference evidence="18 19" key="1">
    <citation type="journal article" date="2021" name="BMC Biol.">
        <title>Horizontally acquired antibacterial genes associated with adaptive radiation of ladybird beetles.</title>
        <authorList>
            <person name="Li H.S."/>
            <person name="Tang X.F."/>
            <person name="Huang Y.H."/>
            <person name="Xu Z.Y."/>
            <person name="Chen M.L."/>
            <person name="Du X.Y."/>
            <person name="Qiu B.Y."/>
            <person name="Chen P.T."/>
            <person name="Zhang W."/>
            <person name="Slipinski A."/>
            <person name="Escalona H.E."/>
            <person name="Waterhouse R.M."/>
            <person name="Zwick A."/>
            <person name="Pang H."/>
        </authorList>
    </citation>
    <scope>NUCLEOTIDE SEQUENCE [LARGE SCALE GENOMIC DNA]</scope>
    <source>
        <strain evidence="18">SYSU2018</strain>
    </source>
</reference>
<feature type="transmembrane region" description="Helical" evidence="16">
    <location>
        <begin position="320"/>
        <end position="340"/>
    </location>
</feature>
<keyword evidence="12" id="KW-0325">Glycoprotein</keyword>
<keyword evidence="11" id="KW-1015">Disulfide bond</keyword>
<feature type="transmembrane region" description="Helical" evidence="16">
    <location>
        <begin position="435"/>
        <end position="456"/>
    </location>
</feature>
<evidence type="ECO:0000256" key="10">
    <source>
        <dbReference type="ARBA" id="ARBA00023136"/>
    </source>
</evidence>
<proteinExistence type="inferred from homology"/>
<dbReference type="Pfam" id="PF01490">
    <property type="entry name" value="Aa_trans"/>
    <property type="match status" value="1"/>
</dbReference>
<evidence type="ECO:0000256" key="4">
    <source>
        <dbReference type="ARBA" id="ARBA00022692"/>
    </source>
</evidence>
<dbReference type="GO" id="GO:0031902">
    <property type="term" value="C:late endosome membrane"/>
    <property type="evidence" value="ECO:0007669"/>
    <property type="project" value="UniProtKB-SubCell"/>
</dbReference>
<keyword evidence="10 16" id="KW-0472">Membrane</keyword>
<feature type="transmembrane region" description="Helical" evidence="16">
    <location>
        <begin position="132"/>
        <end position="155"/>
    </location>
</feature>
<dbReference type="InterPro" id="IPR013057">
    <property type="entry name" value="AA_transpt_TM"/>
</dbReference>
<evidence type="ECO:0000256" key="12">
    <source>
        <dbReference type="ARBA" id="ARBA00023180"/>
    </source>
</evidence>
<keyword evidence="4 16" id="KW-0812">Transmembrane</keyword>
<feature type="transmembrane region" description="Helical" evidence="16">
    <location>
        <begin position="503"/>
        <end position="524"/>
    </location>
</feature>
<evidence type="ECO:0000256" key="5">
    <source>
        <dbReference type="ARBA" id="ARBA00022723"/>
    </source>
</evidence>
<evidence type="ECO:0000256" key="13">
    <source>
        <dbReference type="ARBA" id="ARBA00023228"/>
    </source>
</evidence>
<feature type="transmembrane region" description="Helical" evidence="16">
    <location>
        <begin position="536"/>
        <end position="556"/>
    </location>
</feature>
<evidence type="ECO:0000256" key="3">
    <source>
        <dbReference type="ARBA" id="ARBA00022448"/>
    </source>
</evidence>
<keyword evidence="3" id="KW-0813">Transport</keyword>
<dbReference type="GO" id="GO:0005765">
    <property type="term" value="C:lysosomal membrane"/>
    <property type="evidence" value="ECO:0007669"/>
    <property type="project" value="UniProtKB-SubCell"/>
</dbReference>
<evidence type="ECO:0000256" key="14">
    <source>
        <dbReference type="ARBA" id="ARBA00038442"/>
    </source>
</evidence>
<feature type="transmembrane region" description="Helical" evidence="16">
    <location>
        <begin position="161"/>
        <end position="182"/>
    </location>
</feature>
<keyword evidence="9" id="KW-0915">Sodium</keyword>
<gene>
    <name evidence="18" type="ORF">HHI36_021988</name>
</gene>
<comment type="caution">
    <text evidence="18">The sequence shown here is derived from an EMBL/GenBank/DDBJ whole genome shotgun (WGS) entry which is preliminary data.</text>
</comment>
<evidence type="ECO:0000256" key="8">
    <source>
        <dbReference type="ARBA" id="ARBA00022989"/>
    </source>
</evidence>
<evidence type="ECO:0000256" key="1">
    <source>
        <dbReference type="ARBA" id="ARBA00004107"/>
    </source>
</evidence>
<feature type="region of interest" description="Disordered" evidence="15">
    <location>
        <begin position="17"/>
        <end position="37"/>
    </location>
</feature>
<evidence type="ECO:0000256" key="7">
    <source>
        <dbReference type="ARBA" id="ARBA00022970"/>
    </source>
</evidence>
<protein>
    <recommendedName>
        <fullName evidence="17">Amino acid transporter transmembrane domain-containing protein</fullName>
    </recommendedName>
</protein>
<evidence type="ECO:0000256" key="16">
    <source>
        <dbReference type="SAM" id="Phobius"/>
    </source>
</evidence>
<comment type="subcellular location">
    <subcellularLocation>
        <location evidence="1">Late endosome membrane</location>
        <topology evidence="1">Multi-pass membrane protein</topology>
    </subcellularLocation>
    <subcellularLocation>
        <location evidence="2">Lysosome membrane</location>
        <topology evidence="2">Multi-pass membrane protein</topology>
    </subcellularLocation>
</comment>
<accession>A0ABD2MYI9</accession>
<feature type="transmembrane region" description="Helical" evidence="16">
    <location>
        <begin position="212"/>
        <end position="231"/>
    </location>
</feature>
<sequence>MRDLIKKYRNIVQGKFESEVEDEDESQPLVSSTTSSNKSFGTVFRVSDTEQSYNGSCDDKIVKPVSMMPVTPRELKKQLSKKYSLDLYPNQFLDVYFNGDILPENYSPKKHTKLSFPDEQPKKEEEEEKNSSIVTIFAVWNTMLGSSLLAISWGIEKTGLFPGIIINFVIGAICLYTAYLLLRVNGKHSVIGGRCEVPELCKLLLGSWAEMLAKVFSMIVLIGANIVYWILMSNFLFNLVSSLHAFIYDGEVADYESVICPKDVGPSNKTTLIQASSEIKSIFFDKYWDLYSTVPVILAFVIFPMLNFKNASIFMKFNSLGTISVIYLIGFSFIKFFTWGVHWPDVSIVFDLKPTFVALSGMLTMSYFIHNIIISMMKNNRHQENNGRDLTIAFGLVTFTYSAIGGLLYISFPLAKWCIEDNILNNFGKYDKLVIFGRGLLFFQLSTVFPLLAYMLRKDIFSNFDFMKKKSEKLPVIIMNALLVLVCILFACFLPRIGTIIRYIGALSGMVYVFLLPNLLHIYSLRKENKLTSLRLLFHVSIIILGVLNLLSQFLISDN</sequence>
<evidence type="ECO:0000313" key="19">
    <source>
        <dbReference type="Proteomes" id="UP001516400"/>
    </source>
</evidence>
<evidence type="ECO:0000313" key="18">
    <source>
        <dbReference type="EMBL" id="KAL3271506.1"/>
    </source>
</evidence>
<keyword evidence="8 16" id="KW-1133">Transmembrane helix</keyword>
<comment type="similarity">
    <text evidence="14">Belongs to the amino acid/polyamine transporter 2 family. SLC38A9 subfamily.</text>
</comment>
<dbReference type="PANTHER" id="PTHR22950:SF244">
    <property type="entry name" value="NEUTRAL AMINO ACID TRANSPORTER 9"/>
    <property type="match status" value="1"/>
</dbReference>
<dbReference type="GO" id="GO:0046872">
    <property type="term" value="F:metal ion binding"/>
    <property type="evidence" value="ECO:0007669"/>
    <property type="project" value="UniProtKB-KW"/>
</dbReference>
<evidence type="ECO:0000259" key="17">
    <source>
        <dbReference type="Pfam" id="PF01490"/>
    </source>
</evidence>
<keyword evidence="5" id="KW-0479">Metal-binding</keyword>
<keyword evidence="19" id="KW-1185">Reference proteome</keyword>
<dbReference type="PANTHER" id="PTHR22950">
    <property type="entry name" value="AMINO ACID TRANSPORTER"/>
    <property type="match status" value="1"/>
</dbReference>
<evidence type="ECO:0000256" key="9">
    <source>
        <dbReference type="ARBA" id="ARBA00023053"/>
    </source>
</evidence>
<feature type="transmembrane region" description="Helical" evidence="16">
    <location>
        <begin position="477"/>
        <end position="497"/>
    </location>
</feature>
<feature type="transmembrane region" description="Helical" evidence="16">
    <location>
        <begin position="290"/>
        <end position="308"/>
    </location>
</feature>
<feature type="transmembrane region" description="Helical" evidence="16">
    <location>
        <begin position="390"/>
        <end position="415"/>
    </location>
</feature>
<dbReference type="EMBL" id="JABFTP020000042">
    <property type="protein sequence ID" value="KAL3271506.1"/>
    <property type="molecule type" value="Genomic_DNA"/>
</dbReference>
<organism evidence="18 19">
    <name type="scientific">Cryptolaemus montrouzieri</name>
    <dbReference type="NCBI Taxonomy" id="559131"/>
    <lineage>
        <taxon>Eukaryota</taxon>
        <taxon>Metazoa</taxon>
        <taxon>Ecdysozoa</taxon>
        <taxon>Arthropoda</taxon>
        <taxon>Hexapoda</taxon>
        <taxon>Insecta</taxon>
        <taxon>Pterygota</taxon>
        <taxon>Neoptera</taxon>
        <taxon>Endopterygota</taxon>
        <taxon>Coleoptera</taxon>
        <taxon>Polyphaga</taxon>
        <taxon>Cucujiformia</taxon>
        <taxon>Coccinelloidea</taxon>
        <taxon>Coccinellidae</taxon>
        <taxon>Scymninae</taxon>
        <taxon>Scymnini</taxon>
        <taxon>Cryptolaemus</taxon>
    </lineage>
</organism>
<keyword evidence="6" id="KW-0967">Endosome</keyword>
<feature type="transmembrane region" description="Helical" evidence="16">
    <location>
        <begin position="352"/>
        <end position="369"/>
    </location>
</feature>
<evidence type="ECO:0000256" key="6">
    <source>
        <dbReference type="ARBA" id="ARBA00022753"/>
    </source>
</evidence>
<dbReference type="AlphaFoldDB" id="A0ABD2MYI9"/>
<keyword evidence="7" id="KW-0029">Amino-acid transport</keyword>
<evidence type="ECO:0000256" key="15">
    <source>
        <dbReference type="SAM" id="MobiDB-lite"/>
    </source>
</evidence>
<dbReference type="GO" id="GO:0006865">
    <property type="term" value="P:amino acid transport"/>
    <property type="evidence" value="ECO:0007669"/>
    <property type="project" value="UniProtKB-KW"/>
</dbReference>
<name>A0ABD2MYI9_9CUCU</name>